<name>A0ABT5SCK1_9FLAO</name>
<evidence type="ECO:0000313" key="3">
    <source>
        <dbReference type="EMBL" id="MDD7915848.1"/>
    </source>
</evidence>
<proteinExistence type="predicted"/>
<organism evidence="3 4">
    <name type="scientific">Polaribacter ponticola</name>
    <dbReference type="NCBI Taxonomy" id="2978475"/>
    <lineage>
        <taxon>Bacteria</taxon>
        <taxon>Pseudomonadati</taxon>
        <taxon>Bacteroidota</taxon>
        <taxon>Flavobacteriia</taxon>
        <taxon>Flavobacteriales</taxon>
        <taxon>Flavobacteriaceae</taxon>
    </lineage>
</organism>
<gene>
    <name evidence="3" type="ORF">N5A56_016090</name>
</gene>
<dbReference type="Gene3D" id="2.60.40.3680">
    <property type="match status" value="1"/>
</dbReference>
<comment type="caution">
    <text evidence="3">The sequence shown here is derived from an EMBL/GenBank/DDBJ whole genome shotgun (WGS) entry which is preliminary data.</text>
</comment>
<feature type="chain" id="PRO_5047373286" evidence="2">
    <location>
        <begin position="25"/>
        <end position="332"/>
    </location>
</feature>
<dbReference type="Proteomes" id="UP001151478">
    <property type="component" value="Unassembled WGS sequence"/>
</dbReference>
<evidence type="ECO:0000256" key="2">
    <source>
        <dbReference type="SAM" id="SignalP"/>
    </source>
</evidence>
<dbReference type="RefSeq" id="WP_265726431.1">
    <property type="nucleotide sequence ID" value="NZ_JAOSLC020000003.1"/>
</dbReference>
<keyword evidence="1" id="KW-0472">Membrane</keyword>
<keyword evidence="1" id="KW-0812">Transmembrane</keyword>
<accession>A0ABT5SCK1</accession>
<sequence length="332" mass="38384">MKKSIYLICLIISVSFLISNSAQPGVWNAGGSGVFKLLYPKDSIAYKKIQMKSENIFMQIYNGFATVKGNYYFKNTNKDTLTIKVGYPINNVFENITHNNYANNVTVDGLYKIKGLINGQAATLMKKPNEENDNWYVWSITFPPNKITKFTVYFLVNTNNAKITRGYNSNKKNAFIYLIETGSLWKPPIEKGNFYTQLKDKILIHQIKSSSPTKLFFNKENSTLKFSLFNYGKSPDSNFVITYGEKLENFNFKEITKKSESYFKTIDLYSNNNFNNFSYDEIKLPNVYKVDGISNGIIGFTMFIANYGLLFLFGIFLICFFSYYNKKRRLKK</sequence>
<keyword evidence="4" id="KW-1185">Reference proteome</keyword>
<feature type="transmembrane region" description="Helical" evidence="1">
    <location>
        <begin position="297"/>
        <end position="324"/>
    </location>
</feature>
<dbReference type="EMBL" id="JAOSLC020000003">
    <property type="protein sequence ID" value="MDD7915848.1"/>
    <property type="molecule type" value="Genomic_DNA"/>
</dbReference>
<protein>
    <submittedName>
        <fullName evidence="3">Uncharacterized protein</fullName>
    </submittedName>
</protein>
<keyword evidence="2" id="KW-0732">Signal</keyword>
<evidence type="ECO:0000256" key="1">
    <source>
        <dbReference type="SAM" id="Phobius"/>
    </source>
</evidence>
<feature type="signal peptide" evidence="2">
    <location>
        <begin position="1"/>
        <end position="24"/>
    </location>
</feature>
<evidence type="ECO:0000313" key="4">
    <source>
        <dbReference type="Proteomes" id="UP001151478"/>
    </source>
</evidence>
<reference evidence="3" key="1">
    <citation type="submission" date="2023-02" db="EMBL/GenBank/DDBJ databases">
        <title>Polaribacter ponticola sp. nov., isolated from seawater.</title>
        <authorList>
            <person name="Baek J.H."/>
            <person name="Kim J.M."/>
            <person name="Choi D.G."/>
            <person name="Jeon C.O."/>
        </authorList>
    </citation>
    <scope>NUCLEOTIDE SEQUENCE</scope>
    <source>
        <strain evidence="3">MSW5</strain>
    </source>
</reference>
<keyword evidence="1" id="KW-1133">Transmembrane helix</keyword>